<accession>A0A645AXY2</accession>
<organism evidence="1">
    <name type="scientific">bioreactor metagenome</name>
    <dbReference type="NCBI Taxonomy" id="1076179"/>
    <lineage>
        <taxon>unclassified sequences</taxon>
        <taxon>metagenomes</taxon>
        <taxon>ecological metagenomes</taxon>
    </lineage>
</organism>
<protein>
    <submittedName>
        <fullName evidence="1">Uncharacterized protein</fullName>
    </submittedName>
</protein>
<proteinExistence type="predicted"/>
<name>A0A645AXY2_9ZZZZ</name>
<evidence type="ECO:0000313" key="1">
    <source>
        <dbReference type="EMBL" id="MPM58030.1"/>
    </source>
</evidence>
<sequence>MTIDVLEYDRPRRLRNIVRSSYLQLDGTLTFTQLDGRALLRWDWSMRLVGPMRGLALVGP</sequence>
<dbReference type="EMBL" id="VSSQ01016564">
    <property type="protein sequence ID" value="MPM58030.1"/>
    <property type="molecule type" value="Genomic_DNA"/>
</dbReference>
<gene>
    <name evidence="1" type="ORF">SDC9_104859</name>
</gene>
<dbReference type="AlphaFoldDB" id="A0A645AXY2"/>
<comment type="caution">
    <text evidence="1">The sequence shown here is derived from an EMBL/GenBank/DDBJ whole genome shotgun (WGS) entry which is preliminary data.</text>
</comment>
<reference evidence="1" key="1">
    <citation type="submission" date="2019-08" db="EMBL/GenBank/DDBJ databases">
        <authorList>
            <person name="Kucharzyk K."/>
            <person name="Murdoch R.W."/>
            <person name="Higgins S."/>
            <person name="Loffler F."/>
        </authorList>
    </citation>
    <scope>NUCLEOTIDE SEQUENCE</scope>
</reference>